<evidence type="ECO:0000256" key="1">
    <source>
        <dbReference type="ARBA" id="ARBA00010083"/>
    </source>
</evidence>
<dbReference type="InterPro" id="IPR009684">
    <property type="entry name" value="Latexin"/>
</dbReference>
<comment type="similarity">
    <text evidence="1 4">Belongs to the protease inhibitor I47 (latexin) family.</text>
</comment>
<name>A0AA88N2T7_CHASR</name>
<feature type="signal peptide" evidence="5">
    <location>
        <begin position="1"/>
        <end position="18"/>
    </location>
</feature>
<keyword evidence="8" id="KW-1185">Reference proteome</keyword>
<dbReference type="PANTHER" id="PTHR28591">
    <property type="entry name" value="LATEXIN"/>
    <property type="match status" value="1"/>
</dbReference>
<dbReference type="InterPro" id="IPR046350">
    <property type="entry name" value="Cystatin_sf"/>
</dbReference>
<evidence type="ECO:0000256" key="3">
    <source>
        <dbReference type="ARBA" id="ARBA00022737"/>
    </source>
</evidence>
<dbReference type="PIRSF" id="PIRSF011132">
    <property type="entry name" value="Prot_inh_latexin"/>
    <property type="match status" value="1"/>
</dbReference>
<organism evidence="7 8">
    <name type="scientific">Channa striata</name>
    <name type="common">Snakehead murrel</name>
    <name type="synonym">Ophicephalus striatus</name>
    <dbReference type="NCBI Taxonomy" id="64152"/>
    <lineage>
        <taxon>Eukaryota</taxon>
        <taxon>Metazoa</taxon>
        <taxon>Chordata</taxon>
        <taxon>Craniata</taxon>
        <taxon>Vertebrata</taxon>
        <taxon>Euteleostomi</taxon>
        <taxon>Actinopterygii</taxon>
        <taxon>Neopterygii</taxon>
        <taxon>Teleostei</taxon>
        <taxon>Neoteleostei</taxon>
        <taxon>Acanthomorphata</taxon>
        <taxon>Anabantaria</taxon>
        <taxon>Anabantiformes</taxon>
        <taxon>Channoidei</taxon>
        <taxon>Channidae</taxon>
        <taxon>Channa</taxon>
    </lineage>
</organism>
<protein>
    <recommendedName>
        <fullName evidence="6">Cystatin LXN-type domain-containing protein</fullName>
    </recommendedName>
</protein>
<keyword evidence="2 4" id="KW-0646">Protease inhibitor</keyword>
<dbReference type="PROSITE" id="PS52033">
    <property type="entry name" value="CYSTATIN_LXN"/>
    <property type="match status" value="2"/>
</dbReference>
<dbReference type="FunFam" id="3.10.450.10:FF:000007">
    <property type="entry name" value="latexin"/>
    <property type="match status" value="1"/>
</dbReference>
<dbReference type="GO" id="GO:0005615">
    <property type="term" value="C:extracellular space"/>
    <property type="evidence" value="ECO:0007669"/>
    <property type="project" value="TreeGrafter"/>
</dbReference>
<dbReference type="AlphaFoldDB" id="A0AA88N2T7"/>
<feature type="domain" description="Cystatin LXN-type" evidence="6">
    <location>
        <begin position="66"/>
        <end position="168"/>
    </location>
</feature>
<evidence type="ECO:0000313" key="8">
    <source>
        <dbReference type="Proteomes" id="UP001187415"/>
    </source>
</evidence>
<dbReference type="EMBL" id="JAUPFM010000007">
    <property type="protein sequence ID" value="KAK2847291.1"/>
    <property type="molecule type" value="Genomic_DNA"/>
</dbReference>
<evidence type="ECO:0000313" key="7">
    <source>
        <dbReference type="EMBL" id="KAK2847291.1"/>
    </source>
</evidence>
<dbReference type="Pfam" id="PF06907">
    <property type="entry name" value="LXN"/>
    <property type="match status" value="1"/>
</dbReference>
<dbReference type="SUPFAM" id="SSF54403">
    <property type="entry name" value="Cystatin/monellin"/>
    <property type="match status" value="2"/>
</dbReference>
<keyword evidence="5" id="KW-0732">Signal</keyword>
<dbReference type="InterPro" id="IPR049897">
    <property type="entry name" value="CYSTATIN_LXN"/>
</dbReference>
<evidence type="ECO:0000256" key="5">
    <source>
        <dbReference type="SAM" id="SignalP"/>
    </source>
</evidence>
<gene>
    <name evidence="7" type="ORF">Q5P01_010290</name>
</gene>
<dbReference type="Proteomes" id="UP001187415">
    <property type="component" value="Unassembled WGS sequence"/>
</dbReference>
<evidence type="ECO:0000259" key="6">
    <source>
        <dbReference type="PROSITE" id="PS52033"/>
    </source>
</evidence>
<evidence type="ECO:0000256" key="4">
    <source>
        <dbReference type="PROSITE-ProRule" id="PRU01377"/>
    </source>
</evidence>
<dbReference type="Gene3D" id="3.10.450.10">
    <property type="match status" value="2"/>
</dbReference>
<reference evidence="7" key="1">
    <citation type="submission" date="2023-07" db="EMBL/GenBank/DDBJ databases">
        <title>Chromosome-level Genome Assembly of Striped Snakehead (Channa striata).</title>
        <authorList>
            <person name="Liu H."/>
        </authorList>
    </citation>
    <scope>NUCLEOTIDE SEQUENCE</scope>
    <source>
        <strain evidence="7">Gz</strain>
        <tissue evidence="7">Muscle</tissue>
    </source>
</reference>
<dbReference type="GO" id="GO:0008191">
    <property type="term" value="F:metalloendopeptidase inhibitor activity"/>
    <property type="evidence" value="ECO:0007669"/>
    <property type="project" value="UniProtKB-UniRule"/>
</dbReference>
<accession>A0AA88N2T7</accession>
<keyword evidence="3" id="KW-0677">Repeat</keyword>
<feature type="domain" description="Cystatin LXN-type" evidence="6">
    <location>
        <begin position="184"/>
        <end position="293"/>
    </location>
</feature>
<evidence type="ECO:0000256" key="2">
    <source>
        <dbReference type="ARBA" id="ARBA00022690"/>
    </source>
</evidence>
<proteinExistence type="inferred from homology"/>
<dbReference type="PANTHER" id="PTHR28591:SF1">
    <property type="entry name" value="LATEXIN"/>
    <property type="match status" value="1"/>
</dbReference>
<feature type="chain" id="PRO_5041707194" description="Cystatin LXN-type domain-containing protein" evidence="5">
    <location>
        <begin position="19"/>
        <end position="293"/>
    </location>
</feature>
<comment type="caution">
    <text evidence="7">The sequence shown here is derived from an EMBL/GenBank/DDBJ whole genome shotgun (WGS) entry which is preliminary data.</text>
</comment>
<sequence>MGFVTIAVLAVLTGITRSQSVTIRPEAASADRSPHPNAVLQMPKKEVIFGQQTILIDKEAVEDVMATGKLNPSHYPAQRAAKVVQHYLNTRYGSPYRLFQLHKVHSGHAEDVADSGRKYQLEISVQEFLHNITEKCSAEVLFPMGEKLRSPEVQVSCEEVLKIDTKAQEYALYQQYKMNHSQLSTQPLPDSHGNMEPKMEPFWHLGIVAASFIMLNESTENTLYNVAQVANVTQLETENEQLKFDYTILLHDIVSQEILHWKLLFTWSPSDGVKVLQMEQLPRCHCEKPPSTT</sequence>